<reference evidence="1 2" key="1">
    <citation type="submission" date="2017-05" db="EMBL/GenBank/DDBJ databases">
        <authorList>
            <person name="Varghese N."/>
            <person name="Submissions S."/>
        </authorList>
    </citation>
    <scope>NUCLEOTIDE SEQUENCE [LARGE SCALE GENOMIC DNA]</scope>
    <source>
        <strain evidence="1 2">DSM 19036</strain>
    </source>
</reference>
<keyword evidence="2" id="KW-1185">Reference proteome</keyword>
<proteinExistence type="predicted"/>
<dbReference type="OrthoDB" id="995060at2"/>
<name>A0A521FI71_9SPHI</name>
<evidence type="ECO:0000313" key="2">
    <source>
        <dbReference type="Proteomes" id="UP000320300"/>
    </source>
</evidence>
<gene>
    <name evidence="1" type="ORF">SAMN06265348_11276</name>
</gene>
<organism evidence="1 2">
    <name type="scientific">Pedobacter westerhofensis</name>
    <dbReference type="NCBI Taxonomy" id="425512"/>
    <lineage>
        <taxon>Bacteria</taxon>
        <taxon>Pseudomonadati</taxon>
        <taxon>Bacteroidota</taxon>
        <taxon>Sphingobacteriia</taxon>
        <taxon>Sphingobacteriales</taxon>
        <taxon>Sphingobacteriaceae</taxon>
        <taxon>Pedobacter</taxon>
    </lineage>
</organism>
<dbReference type="AlphaFoldDB" id="A0A521FI71"/>
<protein>
    <submittedName>
        <fullName evidence="1">Uncharacterized protein</fullName>
    </submittedName>
</protein>
<sequence length="320" mass="37277">MDEHAASILKESDQMISRLQLLSVFFQEEVVYKIFLRSQVIHQLFADNADLSIDKLELFHLQFTASVVELLKKIKKNNEKNVSLIDDEIRLNREVIAKLNETLVTEQSFIAGKQRQALKINNSLRNLYEVLSDLTSDFPFVRNITQFSARFAKDFYYTVSSEQLAQMVDYDADKVYTNQYATIERRLMGLLCKHDFKTEFLYGLKSGTLIIEVYKFLDTDQHFLFYPSRNLFLFYHPEDLAGMEFSGTSSEKAKLIQEMAYKNDKLQSNAASVRTYIPAEIIKLLEENYLKISDIHFLNNLNNFDVQANILKTMLNTDML</sequence>
<dbReference type="RefSeq" id="WP_142530289.1">
    <property type="nucleotide sequence ID" value="NZ_CBCSJO010000011.1"/>
</dbReference>
<dbReference type="EMBL" id="FXTN01000012">
    <property type="protein sequence ID" value="SMO95280.1"/>
    <property type="molecule type" value="Genomic_DNA"/>
</dbReference>
<accession>A0A521FI71</accession>
<dbReference type="Proteomes" id="UP000320300">
    <property type="component" value="Unassembled WGS sequence"/>
</dbReference>
<evidence type="ECO:0000313" key="1">
    <source>
        <dbReference type="EMBL" id="SMO95280.1"/>
    </source>
</evidence>